<keyword evidence="4" id="KW-1185">Reference proteome</keyword>
<feature type="transmembrane region" description="Helical" evidence="1">
    <location>
        <begin position="168"/>
        <end position="184"/>
    </location>
</feature>
<feature type="domain" description="Acyltransferase 3" evidence="2">
    <location>
        <begin position="36"/>
        <end position="351"/>
    </location>
</feature>
<dbReference type="PANTHER" id="PTHR23028">
    <property type="entry name" value="ACETYLTRANSFERASE"/>
    <property type="match status" value="1"/>
</dbReference>
<keyword evidence="1" id="KW-0812">Transmembrane</keyword>
<feature type="transmembrane region" description="Helical" evidence="1">
    <location>
        <begin position="335"/>
        <end position="357"/>
    </location>
</feature>
<dbReference type="AlphaFoldDB" id="A0A316A9F7"/>
<feature type="transmembrane region" description="Helical" evidence="1">
    <location>
        <begin position="59"/>
        <end position="81"/>
    </location>
</feature>
<dbReference type="OrthoDB" id="3404679at2"/>
<feature type="transmembrane region" description="Helical" evidence="1">
    <location>
        <begin position="249"/>
        <end position="265"/>
    </location>
</feature>
<keyword evidence="1" id="KW-1133">Transmembrane helix</keyword>
<dbReference type="InterPro" id="IPR050879">
    <property type="entry name" value="Acyltransferase_3"/>
</dbReference>
<feature type="transmembrane region" description="Helical" evidence="1">
    <location>
        <begin position="191"/>
        <end position="215"/>
    </location>
</feature>
<dbReference type="GO" id="GO:0016020">
    <property type="term" value="C:membrane"/>
    <property type="evidence" value="ECO:0007669"/>
    <property type="project" value="TreeGrafter"/>
</dbReference>
<keyword evidence="1" id="KW-0472">Membrane</keyword>
<organism evidence="3 4">
    <name type="scientific">Quadrisphaera granulorum</name>
    <dbReference type="NCBI Taxonomy" id="317664"/>
    <lineage>
        <taxon>Bacteria</taxon>
        <taxon>Bacillati</taxon>
        <taxon>Actinomycetota</taxon>
        <taxon>Actinomycetes</taxon>
        <taxon>Kineosporiales</taxon>
        <taxon>Kineosporiaceae</taxon>
        <taxon>Quadrisphaera</taxon>
    </lineage>
</organism>
<gene>
    <name evidence="3" type="ORF">BXY45_1476</name>
</gene>
<evidence type="ECO:0000259" key="2">
    <source>
        <dbReference type="Pfam" id="PF01757"/>
    </source>
</evidence>
<reference evidence="3 4" key="1">
    <citation type="submission" date="2018-03" db="EMBL/GenBank/DDBJ databases">
        <title>Genomic Encyclopedia of Archaeal and Bacterial Type Strains, Phase II (KMG-II): from individual species to whole genera.</title>
        <authorList>
            <person name="Goeker M."/>
        </authorList>
    </citation>
    <scope>NUCLEOTIDE SEQUENCE [LARGE SCALE GENOMIC DNA]</scope>
    <source>
        <strain evidence="3 4">DSM 44889</strain>
    </source>
</reference>
<name>A0A316A9F7_9ACTN</name>
<dbReference type="EMBL" id="QGDQ01000047">
    <property type="protein sequence ID" value="PWJ46437.1"/>
    <property type="molecule type" value="Genomic_DNA"/>
</dbReference>
<dbReference type="GO" id="GO:0009103">
    <property type="term" value="P:lipopolysaccharide biosynthetic process"/>
    <property type="evidence" value="ECO:0007669"/>
    <property type="project" value="TreeGrafter"/>
</dbReference>
<dbReference type="Pfam" id="PF01757">
    <property type="entry name" value="Acyl_transf_3"/>
    <property type="match status" value="1"/>
</dbReference>
<feature type="transmembrane region" description="Helical" evidence="1">
    <location>
        <begin position="271"/>
        <end position="290"/>
    </location>
</feature>
<evidence type="ECO:0000313" key="4">
    <source>
        <dbReference type="Proteomes" id="UP000245469"/>
    </source>
</evidence>
<accession>A0A316A9F7</accession>
<dbReference type="PANTHER" id="PTHR23028:SF53">
    <property type="entry name" value="ACYL_TRANSF_3 DOMAIN-CONTAINING PROTEIN"/>
    <property type="match status" value="1"/>
</dbReference>
<protein>
    <submittedName>
        <fullName evidence="3">Peptidoglycan/LPS O-acetylase OafA/YrhL</fullName>
    </submittedName>
</protein>
<evidence type="ECO:0000313" key="3">
    <source>
        <dbReference type="EMBL" id="PWJ46437.1"/>
    </source>
</evidence>
<feature type="transmembrane region" description="Helical" evidence="1">
    <location>
        <begin position="131"/>
        <end position="148"/>
    </location>
</feature>
<comment type="caution">
    <text evidence="3">The sequence shown here is derived from an EMBL/GenBank/DDBJ whole genome shotgun (WGS) entry which is preliminary data.</text>
</comment>
<feature type="transmembrane region" description="Helical" evidence="1">
    <location>
        <begin position="101"/>
        <end position="119"/>
    </location>
</feature>
<proteinExistence type="predicted"/>
<evidence type="ECO:0000256" key="1">
    <source>
        <dbReference type="SAM" id="Phobius"/>
    </source>
</evidence>
<dbReference type="InterPro" id="IPR002656">
    <property type="entry name" value="Acyl_transf_3_dom"/>
</dbReference>
<dbReference type="GO" id="GO:0016747">
    <property type="term" value="F:acyltransferase activity, transferring groups other than amino-acyl groups"/>
    <property type="evidence" value="ECO:0007669"/>
    <property type="project" value="InterPro"/>
</dbReference>
<sequence>MELGEILTRNPAARPGLTSPLPGAPSAFLVSSRRIDSLDGLRALAVTLVVIHHALHPHIFGGFIGVDIFFVLSGYLITSIIRRQILTGNFKLLTFYWNRSLRLYPALILVVMICLPVGLFFERDRAASSQLWDAAIALAYVTNIVQYLTGVYRGLWSHAWSLSMEEQFYLLWPALLILLVRLRASRCLSLWLLAALFGISIGFYSLDFSAGLLAFSPLSRMQGLVAGSLLAIALESKPVQGFALDRRKFLLGAGFVLLLIALVIGSFRHAWWPVPVATLGAFVLLMGLLADTYEFGFVSRIFTWRPAMYIGSISYGIYLWHFPLQHFAYLLPGRSLVWLPIMTILSIGLAAASHRWIEIPMLRLRIKRS</sequence>
<feature type="transmembrane region" description="Helical" evidence="1">
    <location>
        <begin position="302"/>
        <end position="323"/>
    </location>
</feature>
<dbReference type="Proteomes" id="UP000245469">
    <property type="component" value="Unassembled WGS sequence"/>
</dbReference>